<proteinExistence type="predicted"/>
<dbReference type="EMBL" id="CAJQYY010000059">
    <property type="protein sequence ID" value="CAG4926671.1"/>
    <property type="molecule type" value="Genomic_DNA"/>
</dbReference>
<accession>A0ABM8UBI7</accession>
<gene>
    <name evidence="1" type="ORF">R54767_05311</name>
</gene>
<name>A0ABM8UBI7_9BURK</name>
<evidence type="ECO:0000313" key="2">
    <source>
        <dbReference type="Proteomes" id="UP000789752"/>
    </source>
</evidence>
<organism evidence="1 2">
    <name type="scientific">Paraburkholderia gardini</name>
    <dbReference type="NCBI Taxonomy" id="2823469"/>
    <lineage>
        <taxon>Bacteria</taxon>
        <taxon>Pseudomonadati</taxon>
        <taxon>Pseudomonadota</taxon>
        <taxon>Betaproteobacteria</taxon>
        <taxon>Burkholderiales</taxon>
        <taxon>Burkholderiaceae</taxon>
        <taxon>Paraburkholderia</taxon>
    </lineage>
</organism>
<evidence type="ECO:0000313" key="1">
    <source>
        <dbReference type="EMBL" id="CAG4926671.1"/>
    </source>
</evidence>
<dbReference type="Proteomes" id="UP000789752">
    <property type="component" value="Unassembled WGS sequence"/>
</dbReference>
<protein>
    <submittedName>
        <fullName evidence="1">Uncharacterized protein</fullName>
    </submittedName>
</protein>
<keyword evidence="2" id="KW-1185">Reference proteome</keyword>
<reference evidence="1 2" key="1">
    <citation type="submission" date="2021-04" db="EMBL/GenBank/DDBJ databases">
        <authorList>
            <person name="Vanwijnsberghe S."/>
        </authorList>
    </citation>
    <scope>NUCLEOTIDE SEQUENCE [LARGE SCALE GENOMIC DNA]</scope>
    <source>
        <strain evidence="1 2">LMG 32171</strain>
    </source>
</reference>
<sequence>MDLECPCCFVTGADIVKEAISRTSKKAIRQACFRFVSPGHRPQCDYAVNESANLTPENLVEFGATNSNLTKAVRELVCSGIHAGAFGQKTIRDMREWFFREKIKTSFQVTLDSQVPRWLDMLWRIASPSLGQLPQGVPLTREIAAMPGFDWSIESARILGERYKATLDVLREKRMWLHQEVDRIESLAKRYHGEIVFDPTLLQPKYEQSLALGRFISENYAPIKKSNRSKYGDVATCVLALSALLLFVNDWNLGHAIATFARISASVGQADQSLGNVMGLNPFHDYEAWRKLRQIQDLGIALPESTDLRAERQKIEAELRARFQA</sequence>
<comment type="caution">
    <text evidence="1">The sequence shown here is derived from an EMBL/GenBank/DDBJ whole genome shotgun (WGS) entry which is preliminary data.</text>
</comment>